<sequence length="607" mass="66634">MGRRKRKEGLLLKFGTITCTGCDGVRLLARECHDCGAQPKPHEVQHDLQRRERLVVEFRDKRRPPDHDISPELDNLLTEQDRAIKRVLQALADASRTDRTADSLVAAFALLDQLVATWQNKLPRPQRNRGRIIGNALRKFAEGSDLFVEALRAPDMLSAQELERQGNKIFDEAATILADLNRINQADEVFSEESPSEALNRIGQSARQLAGHEHSLKELDQALRIGAGWESASEGMGLQAHTIHSMALASFDLDSFTQIMSASDAAVGIGGKDFAQSEEWKRRHARAAAFLGSAAASVHQGIFAEGGSDFEVAHRAVEAVATFRDGVLKHTLATTLSNSTDEYVRLNRKNGGAVIGKAASAHPELLLDENLTPALRNAGAHAGIDLIEHGLKIDGNNFTTDHFIDRFLAYLETAIATFMGVTLAMARLGVDFEYNHYLASRDRDAAVALLLGAFNLKCDSVDVSNEGVTIHASGPEPDWMTLAAVLSAMFLSSTTLGTICVTTESREHVFVTSLDRFRTYTEGIESLDAKQSILRLTAITAASSLDGTSPWPKEEWDRVARAIIAREESEDLRTWVRNIRELRGYAREAHLAEVASACDDALAALRR</sequence>
<name>A0A2H1K2Y7_9MICO</name>
<organism evidence="1 2">
    <name type="scientific">Brevibacterium casei CIP 102111</name>
    <dbReference type="NCBI Taxonomy" id="1255625"/>
    <lineage>
        <taxon>Bacteria</taxon>
        <taxon>Bacillati</taxon>
        <taxon>Actinomycetota</taxon>
        <taxon>Actinomycetes</taxon>
        <taxon>Micrococcales</taxon>
        <taxon>Brevibacteriaceae</taxon>
        <taxon>Brevibacterium</taxon>
    </lineage>
</organism>
<dbReference type="Proteomes" id="UP000234333">
    <property type="component" value="Unassembled WGS sequence"/>
</dbReference>
<evidence type="ECO:0000313" key="2">
    <source>
        <dbReference type="Proteomes" id="UP000234333"/>
    </source>
</evidence>
<reference evidence="1 2" key="1">
    <citation type="submission" date="2017-03" db="EMBL/GenBank/DDBJ databases">
        <authorList>
            <person name="Afonso C.L."/>
            <person name="Miller P.J."/>
            <person name="Scott M.A."/>
            <person name="Spackman E."/>
            <person name="Goraichik I."/>
            <person name="Dimitrov K.M."/>
            <person name="Suarez D.L."/>
            <person name="Swayne D.E."/>
        </authorList>
    </citation>
    <scope>NUCLEOTIDE SEQUENCE [LARGE SCALE GENOMIC DNA]</scope>
    <source>
        <strain evidence="1 2">CIP 102111</strain>
    </source>
</reference>
<evidence type="ECO:0000313" key="1">
    <source>
        <dbReference type="EMBL" id="SMX94063.1"/>
    </source>
</evidence>
<accession>A0A2H1K2Y7</accession>
<dbReference type="AlphaFoldDB" id="A0A2H1K2Y7"/>
<protein>
    <submittedName>
        <fullName evidence="1">Uncharacterized protein</fullName>
    </submittedName>
</protein>
<proteinExistence type="predicted"/>
<gene>
    <name evidence="1" type="ORF">BC102111_02842</name>
</gene>
<dbReference type="EMBL" id="FXZC01000006">
    <property type="protein sequence ID" value="SMX94063.1"/>
    <property type="molecule type" value="Genomic_DNA"/>
</dbReference>